<evidence type="ECO:0000313" key="2">
    <source>
        <dbReference type="EMBL" id="GFR59389.1"/>
    </source>
</evidence>
<dbReference type="AlphaFoldDB" id="A0AAV4EEY4"/>
<dbReference type="EMBL" id="BMAT01000087">
    <property type="protein sequence ID" value="GFR59389.1"/>
    <property type="molecule type" value="Genomic_DNA"/>
</dbReference>
<dbReference type="Proteomes" id="UP000762676">
    <property type="component" value="Unassembled WGS sequence"/>
</dbReference>
<evidence type="ECO:0000313" key="3">
    <source>
        <dbReference type="Proteomes" id="UP000762676"/>
    </source>
</evidence>
<feature type="region of interest" description="Disordered" evidence="1">
    <location>
        <begin position="125"/>
        <end position="147"/>
    </location>
</feature>
<reference evidence="2 3" key="1">
    <citation type="journal article" date="2021" name="Elife">
        <title>Chloroplast acquisition without the gene transfer in kleptoplastic sea slugs, Plakobranchus ocellatus.</title>
        <authorList>
            <person name="Maeda T."/>
            <person name="Takahashi S."/>
            <person name="Yoshida T."/>
            <person name="Shimamura S."/>
            <person name="Takaki Y."/>
            <person name="Nagai Y."/>
            <person name="Toyoda A."/>
            <person name="Suzuki Y."/>
            <person name="Arimoto A."/>
            <person name="Ishii H."/>
            <person name="Satoh N."/>
            <person name="Nishiyama T."/>
            <person name="Hasebe M."/>
            <person name="Maruyama T."/>
            <person name="Minagawa J."/>
            <person name="Obokata J."/>
            <person name="Shigenobu S."/>
        </authorList>
    </citation>
    <scope>NUCLEOTIDE SEQUENCE [LARGE SCALE GENOMIC DNA]</scope>
</reference>
<protein>
    <submittedName>
        <fullName evidence="2">Uncharacterized protein</fullName>
    </submittedName>
</protein>
<gene>
    <name evidence="2" type="ORF">ElyMa_000053600</name>
</gene>
<sequence>MYLVNSLPPAALAKRRGVRQGMMTTERKRSYLEEFLQDQQLGEKLNCKIADIVNKDMLTIVHHDKVKEVVANHPPPANTPNLVTPKMDGKLWEMLPSLNFQKTIRMVTTMLTISVRMMDLLCNKTSNPTSSEVSGGRPTTTRGSCLR</sequence>
<accession>A0AAV4EEY4</accession>
<evidence type="ECO:0000256" key="1">
    <source>
        <dbReference type="SAM" id="MobiDB-lite"/>
    </source>
</evidence>
<name>A0AAV4EEY4_9GAST</name>
<organism evidence="2 3">
    <name type="scientific">Elysia marginata</name>
    <dbReference type="NCBI Taxonomy" id="1093978"/>
    <lineage>
        <taxon>Eukaryota</taxon>
        <taxon>Metazoa</taxon>
        <taxon>Spiralia</taxon>
        <taxon>Lophotrochozoa</taxon>
        <taxon>Mollusca</taxon>
        <taxon>Gastropoda</taxon>
        <taxon>Heterobranchia</taxon>
        <taxon>Euthyneura</taxon>
        <taxon>Panpulmonata</taxon>
        <taxon>Sacoglossa</taxon>
        <taxon>Placobranchoidea</taxon>
        <taxon>Plakobranchidae</taxon>
        <taxon>Elysia</taxon>
    </lineage>
</organism>
<keyword evidence="3" id="KW-1185">Reference proteome</keyword>
<comment type="caution">
    <text evidence="2">The sequence shown here is derived from an EMBL/GenBank/DDBJ whole genome shotgun (WGS) entry which is preliminary data.</text>
</comment>
<proteinExistence type="predicted"/>